<keyword evidence="3" id="KW-1185">Reference proteome</keyword>
<dbReference type="AlphaFoldDB" id="A0AAV7QVP1"/>
<gene>
    <name evidence="2" type="ORF">NDU88_010897</name>
</gene>
<feature type="compositionally biased region" description="Acidic residues" evidence="1">
    <location>
        <begin position="1"/>
        <end position="10"/>
    </location>
</feature>
<dbReference type="Proteomes" id="UP001066276">
    <property type="component" value="Chromosome 6"/>
</dbReference>
<feature type="region of interest" description="Disordered" evidence="1">
    <location>
        <begin position="1"/>
        <end position="25"/>
    </location>
</feature>
<sequence length="147" mass="16727">CEEDIDEIHEDDTSSSKDRDENNKENYLQRVTILDEKEPAIWDSQQHVEKNIFDSTSWAGMGLMQGKKTRPSIMADNGKGQPDGIQEMEKGLPCFSEPWGTMGMLLKEHTPPTALRCQDTVDIESRKVHTMIGLPNEVGEQYPKFDE</sequence>
<accession>A0AAV7QVP1</accession>
<comment type="caution">
    <text evidence="2">The sequence shown here is derived from an EMBL/GenBank/DDBJ whole genome shotgun (WGS) entry which is preliminary data.</text>
</comment>
<evidence type="ECO:0000256" key="1">
    <source>
        <dbReference type="SAM" id="MobiDB-lite"/>
    </source>
</evidence>
<evidence type="ECO:0000313" key="3">
    <source>
        <dbReference type="Proteomes" id="UP001066276"/>
    </source>
</evidence>
<proteinExistence type="predicted"/>
<dbReference type="EMBL" id="JANPWB010000010">
    <property type="protein sequence ID" value="KAJ1144599.1"/>
    <property type="molecule type" value="Genomic_DNA"/>
</dbReference>
<reference evidence="2" key="1">
    <citation type="journal article" date="2022" name="bioRxiv">
        <title>Sequencing and chromosome-scale assembly of the giantPleurodeles waltlgenome.</title>
        <authorList>
            <person name="Brown T."/>
            <person name="Elewa A."/>
            <person name="Iarovenko S."/>
            <person name="Subramanian E."/>
            <person name="Araus A.J."/>
            <person name="Petzold A."/>
            <person name="Susuki M."/>
            <person name="Suzuki K.-i.T."/>
            <person name="Hayashi T."/>
            <person name="Toyoda A."/>
            <person name="Oliveira C."/>
            <person name="Osipova E."/>
            <person name="Leigh N.D."/>
            <person name="Simon A."/>
            <person name="Yun M.H."/>
        </authorList>
    </citation>
    <scope>NUCLEOTIDE SEQUENCE</scope>
    <source>
        <strain evidence="2">20211129_DDA</strain>
        <tissue evidence="2">Liver</tissue>
    </source>
</reference>
<protein>
    <recommendedName>
        <fullName evidence="4">Prolactin receptor</fullName>
    </recommendedName>
</protein>
<feature type="non-terminal residue" evidence="2">
    <location>
        <position position="1"/>
    </location>
</feature>
<evidence type="ECO:0008006" key="4">
    <source>
        <dbReference type="Google" id="ProtNLM"/>
    </source>
</evidence>
<feature type="non-terminal residue" evidence="2">
    <location>
        <position position="147"/>
    </location>
</feature>
<name>A0AAV7QVP1_PLEWA</name>
<evidence type="ECO:0000313" key="2">
    <source>
        <dbReference type="EMBL" id="KAJ1144599.1"/>
    </source>
</evidence>
<feature type="compositionally biased region" description="Basic and acidic residues" evidence="1">
    <location>
        <begin position="11"/>
        <end position="24"/>
    </location>
</feature>
<organism evidence="2 3">
    <name type="scientific">Pleurodeles waltl</name>
    <name type="common">Iberian ribbed newt</name>
    <dbReference type="NCBI Taxonomy" id="8319"/>
    <lineage>
        <taxon>Eukaryota</taxon>
        <taxon>Metazoa</taxon>
        <taxon>Chordata</taxon>
        <taxon>Craniata</taxon>
        <taxon>Vertebrata</taxon>
        <taxon>Euteleostomi</taxon>
        <taxon>Amphibia</taxon>
        <taxon>Batrachia</taxon>
        <taxon>Caudata</taxon>
        <taxon>Salamandroidea</taxon>
        <taxon>Salamandridae</taxon>
        <taxon>Pleurodelinae</taxon>
        <taxon>Pleurodeles</taxon>
    </lineage>
</organism>